<dbReference type="InterPro" id="IPR009959">
    <property type="entry name" value="Cyclase_SnoaL-like"/>
</dbReference>
<evidence type="ECO:0008006" key="3">
    <source>
        <dbReference type="Google" id="ProtNLM"/>
    </source>
</evidence>
<dbReference type="RefSeq" id="WP_154178063.1">
    <property type="nucleotide sequence ID" value="NZ_WJXZ01000014.1"/>
</dbReference>
<comment type="caution">
    <text evidence="1">The sequence shown here is derived from an EMBL/GenBank/DDBJ whole genome shotgun (WGS) entry which is preliminary data.</text>
</comment>
<dbReference type="OrthoDB" id="4774596at2"/>
<dbReference type="InterPro" id="IPR032710">
    <property type="entry name" value="NTF2-like_dom_sf"/>
</dbReference>
<accession>A0A7K0ESG2</accession>
<dbReference type="AlphaFoldDB" id="A0A7K0ESG2"/>
<dbReference type="GO" id="GO:0030638">
    <property type="term" value="P:polyketide metabolic process"/>
    <property type="evidence" value="ECO:0007669"/>
    <property type="project" value="InterPro"/>
</dbReference>
<evidence type="ECO:0000313" key="1">
    <source>
        <dbReference type="EMBL" id="MRS64754.1"/>
    </source>
</evidence>
<dbReference type="Gene3D" id="3.10.450.50">
    <property type="match status" value="1"/>
</dbReference>
<evidence type="ECO:0000313" key="2">
    <source>
        <dbReference type="Proteomes" id="UP000441754"/>
    </source>
</evidence>
<reference evidence="1 2" key="1">
    <citation type="journal article" date="2018" name="Antonie Van Leeuwenhoek">
        <title>Larkinella terrae sp. nov., isolated from soil on Jeju Island, South Korea.</title>
        <authorList>
            <person name="Ten L.N."/>
            <person name="Jeon J."/>
            <person name="Park S.J."/>
            <person name="Park S."/>
            <person name="Lee S.Y."/>
            <person name="Kim M.K."/>
            <person name="Jung H.Y."/>
        </authorList>
    </citation>
    <scope>NUCLEOTIDE SEQUENCE [LARGE SCALE GENOMIC DNA]</scope>
    <source>
        <strain evidence="1 2">KCTC 52001</strain>
    </source>
</reference>
<dbReference type="Pfam" id="PF07366">
    <property type="entry name" value="SnoaL"/>
    <property type="match status" value="1"/>
</dbReference>
<keyword evidence="2" id="KW-1185">Reference proteome</keyword>
<proteinExistence type="predicted"/>
<gene>
    <name evidence="1" type="ORF">GJJ30_25875</name>
</gene>
<name>A0A7K0ESG2_9BACT</name>
<dbReference type="SUPFAM" id="SSF54427">
    <property type="entry name" value="NTF2-like"/>
    <property type="match status" value="1"/>
</dbReference>
<sequence length="141" mass="15687">MSVIEKNKELAQLWLQLVSEGKIEELCALTHPEWKMYGGPPVMPSGPDGIRFLFGTFDHVDQLWEVNLMLAEGDLVAVRATNTCLQNSFFGIPAQGKQQVFTSTFIFHIVDGLMIQTWRNADDLGRVLQLGAKLVPATAEV</sequence>
<dbReference type="Proteomes" id="UP000441754">
    <property type="component" value="Unassembled WGS sequence"/>
</dbReference>
<organism evidence="1 2">
    <name type="scientific">Larkinella terrae</name>
    <dbReference type="NCBI Taxonomy" id="2025311"/>
    <lineage>
        <taxon>Bacteria</taxon>
        <taxon>Pseudomonadati</taxon>
        <taxon>Bacteroidota</taxon>
        <taxon>Cytophagia</taxon>
        <taxon>Cytophagales</taxon>
        <taxon>Spirosomataceae</taxon>
        <taxon>Larkinella</taxon>
    </lineage>
</organism>
<protein>
    <recommendedName>
        <fullName evidence="3">Ester cyclase</fullName>
    </recommendedName>
</protein>
<dbReference type="EMBL" id="WJXZ01000014">
    <property type="protein sequence ID" value="MRS64754.1"/>
    <property type="molecule type" value="Genomic_DNA"/>
</dbReference>